<evidence type="ECO:0000259" key="2">
    <source>
        <dbReference type="Pfam" id="PF13193"/>
    </source>
</evidence>
<evidence type="ECO:0000313" key="4">
    <source>
        <dbReference type="Proteomes" id="UP000823823"/>
    </source>
</evidence>
<dbReference type="PANTHER" id="PTHR43767:SF1">
    <property type="entry name" value="NONRIBOSOMAL PEPTIDE SYNTHASE PES1 (EUROFUNG)-RELATED"/>
    <property type="match status" value="1"/>
</dbReference>
<evidence type="ECO:0000256" key="1">
    <source>
        <dbReference type="SAM" id="MobiDB-lite"/>
    </source>
</evidence>
<dbReference type="InterPro" id="IPR020845">
    <property type="entry name" value="AMP-binding_CS"/>
</dbReference>
<feature type="region of interest" description="Disordered" evidence="1">
    <location>
        <begin position="1"/>
        <end position="59"/>
    </location>
</feature>
<feature type="compositionally biased region" description="Low complexity" evidence="1">
    <location>
        <begin position="322"/>
        <end position="337"/>
    </location>
</feature>
<proteinExistence type="predicted"/>
<dbReference type="SUPFAM" id="SSF56801">
    <property type="entry name" value="Acetyl-CoA synthetase-like"/>
    <property type="match status" value="1"/>
</dbReference>
<evidence type="ECO:0000313" key="3">
    <source>
        <dbReference type="EMBL" id="HJB09748.1"/>
    </source>
</evidence>
<dbReference type="PANTHER" id="PTHR43767">
    <property type="entry name" value="LONG-CHAIN-FATTY-ACID--COA LIGASE"/>
    <property type="match status" value="1"/>
</dbReference>
<reference evidence="3" key="1">
    <citation type="journal article" date="2021" name="PeerJ">
        <title>Extensive microbial diversity within the chicken gut microbiome revealed by metagenomics and culture.</title>
        <authorList>
            <person name="Gilroy R."/>
            <person name="Ravi A."/>
            <person name="Getino M."/>
            <person name="Pursley I."/>
            <person name="Horton D.L."/>
            <person name="Alikhan N.F."/>
            <person name="Baker D."/>
            <person name="Gharbi K."/>
            <person name="Hall N."/>
            <person name="Watson M."/>
            <person name="Adriaenssens E.M."/>
            <person name="Foster-Nyarko E."/>
            <person name="Jarju S."/>
            <person name="Secka A."/>
            <person name="Antonio M."/>
            <person name="Oren A."/>
            <person name="Chaudhuri R.R."/>
            <person name="La Ragione R."/>
            <person name="Hildebrand F."/>
            <person name="Pallen M.J."/>
        </authorList>
    </citation>
    <scope>NUCLEOTIDE SEQUENCE</scope>
    <source>
        <strain evidence="3">ChiHjej13B12-24818</strain>
    </source>
</reference>
<feature type="domain" description="AMP-binding enzyme C-terminal" evidence="2">
    <location>
        <begin position="407"/>
        <end position="470"/>
    </location>
</feature>
<dbReference type="Proteomes" id="UP000823823">
    <property type="component" value="Unassembled WGS sequence"/>
</dbReference>
<gene>
    <name evidence="3" type="ORF">H9786_04330</name>
</gene>
<dbReference type="InterPro" id="IPR050237">
    <property type="entry name" value="ATP-dep_AMP-bd_enzyme"/>
</dbReference>
<dbReference type="Gene3D" id="3.30.300.30">
    <property type="match status" value="1"/>
</dbReference>
<name>A0A9D2LBY2_9MICO</name>
<dbReference type="Pfam" id="PF13193">
    <property type="entry name" value="AMP-binding_C"/>
    <property type="match status" value="1"/>
</dbReference>
<organism evidence="3 4">
    <name type="scientific">Candidatus Brachybacterium merdavium</name>
    <dbReference type="NCBI Taxonomy" id="2838513"/>
    <lineage>
        <taxon>Bacteria</taxon>
        <taxon>Bacillati</taxon>
        <taxon>Actinomycetota</taxon>
        <taxon>Actinomycetes</taxon>
        <taxon>Micrococcales</taxon>
        <taxon>Dermabacteraceae</taxon>
        <taxon>Brachybacterium</taxon>
    </lineage>
</organism>
<dbReference type="GO" id="GO:0016878">
    <property type="term" value="F:acid-thiol ligase activity"/>
    <property type="evidence" value="ECO:0007669"/>
    <property type="project" value="UniProtKB-ARBA"/>
</dbReference>
<dbReference type="InterPro" id="IPR042099">
    <property type="entry name" value="ANL_N_sf"/>
</dbReference>
<feature type="region of interest" description="Disordered" evidence="1">
    <location>
        <begin position="321"/>
        <end position="346"/>
    </location>
</feature>
<dbReference type="EMBL" id="DWZH01000034">
    <property type="protein sequence ID" value="HJB09748.1"/>
    <property type="molecule type" value="Genomic_DNA"/>
</dbReference>
<dbReference type="InterPro" id="IPR025110">
    <property type="entry name" value="AMP-bd_C"/>
</dbReference>
<dbReference type="PROSITE" id="PS00455">
    <property type="entry name" value="AMP_BINDING"/>
    <property type="match status" value="1"/>
</dbReference>
<accession>A0A9D2LBY2</accession>
<sequence>MNTAGTHRGPGSRHATGTSECDGRRTGGSGADESSGAEGQEDARPWSVPPPYDASGASLSAHSDAIGQMMAGRARLWLGPFEPPPRLPAGWEDTALVVPTSGSTGIARAVALDLQALLASQDATAQLLAEDPALAASSGHGFWLPLLPPTHIAGVQVIARAHRTAQALELGSAALPHPLPDLRGHFDSAAFVALAEPALEQAEEAGLPALTSLVPTQLTRIVTGATGADARARAVLRRFAAVLVGGAATRDDVLARARAQRIAVRTTYGSSETAGGCVYDRRCLPGVHLRLQSPDADGAGRLVISSPTLATGYLTADGDADTTSFAGPSTSSPSGSGIRRDLPEGASAPLRSFTTSDLATIEDDGALTVLGRADDVINTGGRKVLPQDVERALDRSLMLRGLVRAGVVVGVEDRDWGQRVEALVTLEPGVEPEEAPALVRAALRTAEVPSHQIPKRVHVVEQLPLLGIGKIDRAAARALAAGRAGP</sequence>
<dbReference type="InterPro" id="IPR045851">
    <property type="entry name" value="AMP-bd_C_sf"/>
</dbReference>
<comment type="caution">
    <text evidence="3">The sequence shown here is derived from an EMBL/GenBank/DDBJ whole genome shotgun (WGS) entry which is preliminary data.</text>
</comment>
<dbReference type="AlphaFoldDB" id="A0A9D2LBY2"/>
<protein>
    <submittedName>
        <fullName evidence="3">AMP-binding protein</fullName>
    </submittedName>
</protein>
<reference evidence="3" key="2">
    <citation type="submission" date="2021-04" db="EMBL/GenBank/DDBJ databases">
        <authorList>
            <person name="Gilroy R."/>
        </authorList>
    </citation>
    <scope>NUCLEOTIDE SEQUENCE</scope>
    <source>
        <strain evidence="3">ChiHjej13B12-24818</strain>
    </source>
</reference>
<dbReference type="Gene3D" id="3.40.50.12780">
    <property type="entry name" value="N-terminal domain of ligase-like"/>
    <property type="match status" value="1"/>
</dbReference>